<organism evidence="2 3">
    <name type="scientific">Monosporascus ibericus</name>
    <dbReference type="NCBI Taxonomy" id="155417"/>
    <lineage>
        <taxon>Eukaryota</taxon>
        <taxon>Fungi</taxon>
        <taxon>Dikarya</taxon>
        <taxon>Ascomycota</taxon>
        <taxon>Pezizomycotina</taxon>
        <taxon>Sordariomycetes</taxon>
        <taxon>Xylariomycetidae</taxon>
        <taxon>Xylariales</taxon>
        <taxon>Xylariales incertae sedis</taxon>
        <taxon>Monosporascus</taxon>
    </lineage>
</organism>
<feature type="compositionally biased region" description="Low complexity" evidence="1">
    <location>
        <begin position="358"/>
        <end position="369"/>
    </location>
</feature>
<evidence type="ECO:0000313" key="3">
    <source>
        <dbReference type="Proteomes" id="UP000293360"/>
    </source>
</evidence>
<feature type="compositionally biased region" description="Acidic residues" evidence="1">
    <location>
        <begin position="184"/>
        <end position="215"/>
    </location>
</feature>
<feature type="region of interest" description="Disordered" evidence="1">
    <location>
        <begin position="164"/>
        <end position="274"/>
    </location>
</feature>
<feature type="region of interest" description="Disordered" evidence="1">
    <location>
        <begin position="1"/>
        <end position="118"/>
    </location>
</feature>
<dbReference type="PANTHER" id="PTHR22705:SF0">
    <property type="entry name" value="ZZ-TYPE ZINC FINGER-CONTAINING PROTEIN 3"/>
    <property type="match status" value="1"/>
</dbReference>
<evidence type="ECO:0000313" key="2">
    <source>
        <dbReference type="EMBL" id="RYP03542.1"/>
    </source>
</evidence>
<comment type="caution">
    <text evidence="2">The sequence shown here is derived from an EMBL/GenBank/DDBJ whole genome shotgun (WGS) entry which is preliminary data.</text>
</comment>
<feature type="compositionally biased region" description="Low complexity" evidence="1">
    <location>
        <begin position="1"/>
        <end position="30"/>
    </location>
</feature>
<dbReference type="OrthoDB" id="20473at2759"/>
<dbReference type="InterPro" id="IPR037830">
    <property type="entry name" value="ZZZ3"/>
</dbReference>
<feature type="compositionally biased region" description="Basic and acidic residues" evidence="1">
    <location>
        <begin position="251"/>
        <end position="262"/>
    </location>
</feature>
<name>A0A4Q4TC90_9PEZI</name>
<feature type="compositionally biased region" description="Pro residues" evidence="1">
    <location>
        <begin position="31"/>
        <end position="41"/>
    </location>
</feature>
<feature type="compositionally biased region" description="Basic and acidic residues" evidence="1">
    <location>
        <begin position="345"/>
        <end position="356"/>
    </location>
</feature>
<feature type="compositionally biased region" description="Polar residues" evidence="1">
    <location>
        <begin position="91"/>
        <end position="101"/>
    </location>
</feature>
<feature type="compositionally biased region" description="Pro residues" evidence="1">
    <location>
        <begin position="51"/>
        <end position="67"/>
    </location>
</feature>
<feature type="compositionally biased region" description="Low complexity" evidence="1">
    <location>
        <begin position="216"/>
        <end position="231"/>
    </location>
</feature>
<feature type="region of interest" description="Disordered" evidence="1">
    <location>
        <begin position="323"/>
        <end position="369"/>
    </location>
</feature>
<reference evidence="2 3" key="1">
    <citation type="submission" date="2018-06" db="EMBL/GenBank/DDBJ databases">
        <title>Complete Genomes of Monosporascus.</title>
        <authorList>
            <person name="Robinson A.J."/>
            <person name="Natvig D.O."/>
        </authorList>
    </citation>
    <scope>NUCLEOTIDE SEQUENCE [LARGE SCALE GENOMIC DNA]</scope>
    <source>
        <strain evidence="2 3">CBS 110550</strain>
    </source>
</reference>
<dbReference type="PANTHER" id="PTHR22705">
    <property type="entry name" value="ZINC FINGER, ZZ DOMAIN CONTAINING 3"/>
    <property type="match status" value="1"/>
</dbReference>
<sequence>MSSNNSTQAAPPTTTTTTAAATTTTSAPQRPNNPQPPPPPASQHYHHPHQRPPSPPPPVSPITPPLNPTLVAPGERERERERERGRPAQLTHHTQTPQTADNAVAPPPPEPLDFDTNPDVLALRSAIAVLQNQRRRAAADMGALDRAKSAALADPTAFLRDLAGGRVGVGGDSLFGPGVAGGGEDSESESDLDSEPEDRDADADADADVDVDVDMGDAAGIQAGAETGAEAAPPPSSSPTRRKEPRAKKRSSPEPEGGERRPPPPWSALPGKQNVVRCPPINWAQYAVVGESLDRLHSEQQRRPAQGAPAVVGHDGRFEFAAEGAGARGHTDEPYLGVAAPYSPLRDRVDRGDRKPSSKGSSSSATTRR</sequence>
<feature type="compositionally biased region" description="Gly residues" evidence="1">
    <location>
        <begin position="165"/>
        <end position="183"/>
    </location>
</feature>
<dbReference type="Proteomes" id="UP000293360">
    <property type="component" value="Unassembled WGS sequence"/>
</dbReference>
<protein>
    <submittedName>
        <fullName evidence="2">Uncharacterized protein</fullName>
    </submittedName>
</protein>
<accession>A0A4Q4TC90</accession>
<proteinExistence type="predicted"/>
<evidence type="ECO:0000256" key="1">
    <source>
        <dbReference type="SAM" id="MobiDB-lite"/>
    </source>
</evidence>
<feature type="compositionally biased region" description="Basic and acidic residues" evidence="1">
    <location>
        <begin position="74"/>
        <end position="86"/>
    </location>
</feature>
<keyword evidence="3" id="KW-1185">Reference proteome</keyword>
<gene>
    <name evidence="2" type="ORF">DL764_005097</name>
</gene>
<dbReference type="AlphaFoldDB" id="A0A4Q4TC90"/>
<dbReference type="EMBL" id="QJNU01000254">
    <property type="protein sequence ID" value="RYP03542.1"/>
    <property type="molecule type" value="Genomic_DNA"/>
</dbReference>